<dbReference type="InterPro" id="IPR049704">
    <property type="entry name" value="Aminotrans_3_PPA_site"/>
</dbReference>
<dbReference type="Gene3D" id="3.40.640.10">
    <property type="entry name" value="Type I PLP-dependent aspartate aminotransferase-like (Major domain)"/>
    <property type="match status" value="1"/>
</dbReference>
<dbReference type="Pfam" id="PF00202">
    <property type="entry name" value="Aminotran_3"/>
    <property type="match status" value="1"/>
</dbReference>
<keyword evidence="2" id="KW-0663">Pyridoxal phosphate</keyword>
<organism evidence="4 5">
    <name type="scientific">Bodo saltans</name>
    <name type="common">Flagellated protozoan</name>
    <dbReference type="NCBI Taxonomy" id="75058"/>
    <lineage>
        <taxon>Eukaryota</taxon>
        <taxon>Discoba</taxon>
        <taxon>Euglenozoa</taxon>
        <taxon>Kinetoplastea</taxon>
        <taxon>Metakinetoplastina</taxon>
        <taxon>Eubodonida</taxon>
        <taxon>Bodonidae</taxon>
        <taxon>Bodo</taxon>
    </lineage>
</organism>
<dbReference type="GO" id="GO:0005739">
    <property type="term" value="C:mitochondrion"/>
    <property type="evidence" value="ECO:0007669"/>
    <property type="project" value="TreeGrafter"/>
</dbReference>
<gene>
    <name evidence="4" type="ORF">BSAL_74515</name>
</gene>
<evidence type="ECO:0000313" key="5">
    <source>
        <dbReference type="Proteomes" id="UP000051952"/>
    </source>
</evidence>
<dbReference type="AlphaFoldDB" id="A0A0S4IYD4"/>
<evidence type="ECO:0000256" key="1">
    <source>
        <dbReference type="ARBA" id="ARBA00008954"/>
    </source>
</evidence>
<dbReference type="EMBL" id="CYKH01000651">
    <property type="protein sequence ID" value="CUG10477.1"/>
    <property type="molecule type" value="Genomic_DNA"/>
</dbReference>
<dbReference type="OrthoDB" id="10261433at2759"/>
<keyword evidence="5" id="KW-1185">Reference proteome</keyword>
<feature type="compositionally biased region" description="Polar residues" evidence="3">
    <location>
        <begin position="499"/>
        <end position="511"/>
    </location>
</feature>
<dbReference type="CDD" id="cd00610">
    <property type="entry name" value="OAT_like"/>
    <property type="match status" value="1"/>
</dbReference>
<evidence type="ECO:0000256" key="2">
    <source>
        <dbReference type="ARBA" id="ARBA00022898"/>
    </source>
</evidence>
<dbReference type="Gene3D" id="3.90.1150.10">
    <property type="entry name" value="Aspartate Aminotransferase, domain 1"/>
    <property type="match status" value="1"/>
</dbReference>
<dbReference type="PANTHER" id="PTHR45688">
    <property type="match status" value="1"/>
</dbReference>
<protein>
    <submittedName>
        <fullName evidence="4">Aminotransferase, putative</fullName>
    </submittedName>
</protein>
<name>A0A0S4IYD4_BODSA</name>
<dbReference type="SUPFAM" id="SSF53383">
    <property type="entry name" value="PLP-dependent transferases"/>
    <property type="match status" value="1"/>
</dbReference>
<accession>A0A0S4IYD4</accession>
<feature type="compositionally biased region" description="Polar residues" evidence="3">
    <location>
        <begin position="523"/>
        <end position="536"/>
    </location>
</feature>
<dbReference type="OMA" id="GAIETMK"/>
<evidence type="ECO:0000256" key="3">
    <source>
        <dbReference type="SAM" id="MobiDB-lite"/>
    </source>
</evidence>
<dbReference type="GO" id="GO:0008483">
    <property type="term" value="F:transaminase activity"/>
    <property type="evidence" value="ECO:0007669"/>
    <property type="project" value="UniProtKB-KW"/>
</dbReference>
<dbReference type="PANTHER" id="PTHR45688:SF13">
    <property type="entry name" value="ALANINE--GLYOXYLATE AMINOTRANSFERASE 2-LIKE"/>
    <property type="match status" value="1"/>
</dbReference>
<feature type="region of interest" description="Disordered" evidence="3">
    <location>
        <begin position="499"/>
        <end position="568"/>
    </location>
</feature>
<dbReference type="Proteomes" id="UP000051952">
    <property type="component" value="Unassembled WGS sequence"/>
</dbReference>
<comment type="similarity">
    <text evidence="1">Belongs to the class-III pyridoxal-phosphate-dependent aminotransferase family.</text>
</comment>
<dbReference type="InterPro" id="IPR015421">
    <property type="entry name" value="PyrdxlP-dep_Trfase_major"/>
</dbReference>
<dbReference type="InterPro" id="IPR005814">
    <property type="entry name" value="Aminotrans_3"/>
</dbReference>
<proteinExistence type="inferred from homology"/>
<sequence length="586" mass="64417">MNPPTPTLPAATAVVVAAKKRRQAVEQPVPRARFTLTPKPYNGPSAQDVLLARQTHLSAGQYHFYSKPLMLVEASMQYCFDDKGKTYVDCYSNVCHVGHCHPHFVASTSATMHNIISNTRYLHPTIVRYAEKLKSKVPAELSVCYFVNSGSEANDLAMRLARIHTQRKGIVCLEYAYHGTTGSCTGISTSLSTGTTTGTEDYKYHARDVYVAPVPDPYRGKYAEDPEAGRKYAEDVESILQENPEGIAAFIHESVQGVGGQVVYPRDYLSRVYDAVRRDGGVCIADEVQTGFGRTGTHFWAFEAQGVVPDILTLGKPIGNGFPLGAVLTTREIARSFDGVQYFNTNGGNPVACSAGLAVLEIIERDGLQQNALEVSQYLIEKLKELQEQHPIIGDVRGVGLFVGIELVRDRLTKEPAKEETARAMEKCRDNGVLIGKGGAFNNVLRMKPPLCFQKEDADFLVATLDLVLTEVVAYFEAKKQQTEVVEVRIRNGNETYVNCESPQTSQAGSQRDNRDHHRITAPSISPLQRKLTFSTGKRARSTERTPSAGDEGRRSTSRTGRLSNLAEQVLDNVPAALAKYALPSE</sequence>
<reference evidence="5" key="1">
    <citation type="submission" date="2015-09" db="EMBL/GenBank/DDBJ databases">
        <authorList>
            <consortium name="Pathogen Informatics"/>
        </authorList>
    </citation>
    <scope>NUCLEOTIDE SEQUENCE [LARGE SCALE GENOMIC DNA]</scope>
    <source>
        <strain evidence="5">Lake Konstanz</strain>
    </source>
</reference>
<dbReference type="GO" id="GO:0030170">
    <property type="term" value="F:pyridoxal phosphate binding"/>
    <property type="evidence" value="ECO:0007669"/>
    <property type="project" value="InterPro"/>
</dbReference>
<dbReference type="VEuPathDB" id="TriTrypDB:BSAL_74515"/>
<keyword evidence="4" id="KW-0808">Transferase</keyword>
<dbReference type="InterPro" id="IPR015422">
    <property type="entry name" value="PyrdxlP-dep_Trfase_small"/>
</dbReference>
<dbReference type="InterPro" id="IPR015424">
    <property type="entry name" value="PyrdxlP-dep_Trfase"/>
</dbReference>
<evidence type="ECO:0000313" key="4">
    <source>
        <dbReference type="EMBL" id="CUG10477.1"/>
    </source>
</evidence>
<keyword evidence="4" id="KW-0032">Aminotransferase</keyword>
<dbReference type="PROSITE" id="PS00600">
    <property type="entry name" value="AA_TRANSFER_CLASS_3"/>
    <property type="match status" value="1"/>
</dbReference>